<keyword evidence="2" id="KW-1185">Reference proteome</keyword>
<proteinExistence type="predicted"/>
<dbReference type="EMBL" id="CAMPGE010020794">
    <property type="protein sequence ID" value="CAI2378995.1"/>
    <property type="molecule type" value="Genomic_DNA"/>
</dbReference>
<organism evidence="1 2">
    <name type="scientific">Euplotes crassus</name>
    <dbReference type="NCBI Taxonomy" id="5936"/>
    <lineage>
        <taxon>Eukaryota</taxon>
        <taxon>Sar</taxon>
        <taxon>Alveolata</taxon>
        <taxon>Ciliophora</taxon>
        <taxon>Intramacronucleata</taxon>
        <taxon>Spirotrichea</taxon>
        <taxon>Hypotrichia</taxon>
        <taxon>Euplotida</taxon>
        <taxon>Euplotidae</taxon>
        <taxon>Moneuplotes</taxon>
    </lineage>
</organism>
<name>A0AAD2D3S1_EUPCR</name>
<comment type="caution">
    <text evidence="1">The sequence shown here is derived from an EMBL/GenBank/DDBJ whole genome shotgun (WGS) entry which is preliminary data.</text>
</comment>
<accession>A0AAD2D3S1</accession>
<gene>
    <name evidence="1" type="ORF">ECRASSUSDP1_LOCUS20400</name>
</gene>
<evidence type="ECO:0000313" key="1">
    <source>
        <dbReference type="EMBL" id="CAI2378995.1"/>
    </source>
</evidence>
<protein>
    <submittedName>
        <fullName evidence="1">Uncharacterized protein</fullName>
    </submittedName>
</protein>
<evidence type="ECO:0000313" key="2">
    <source>
        <dbReference type="Proteomes" id="UP001295684"/>
    </source>
</evidence>
<dbReference type="AlphaFoldDB" id="A0AAD2D3S1"/>
<reference evidence="1" key="1">
    <citation type="submission" date="2023-07" db="EMBL/GenBank/DDBJ databases">
        <authorList>
            <consortium name="AG Swart"/>
            <person name="Singh M."/>
            <person name="Singh A."/>
            <person name="Seah K."/>
            <person name="Emmerich C."/>
        </authorList>
    </citation>
    <scope>NUCLEOTIDE SEQUENCE</scope>
    <source>
        <strain evidence="1">DP1</strain>
    </source>
</reference>
<sequence>MEERVLSLEHEGIVMEREELMRKKVFHQTVDNFTGLLLYSSPETLQLSMRNYAFFKKIKGLTIPNIIYFYTSREGTRRKEIQMNLA</sequence>
<dbReference type="Proteomes" id="UP001295684">
    <property type="component" value="Unassembled WGS sequence"/>
</dbReference>